<dbReference type="InterPro" id="IPR038770">
    <property type="entry name" value="Na+/solute_symporter_sf"/>
</dbReference>
<dbReference type="Pfam" id="PF03547">
    <property type="entry name" value="Mem_trans"/>
    <property type="match status" value="2"/>
</dbReference>
<dbReference type="EMBL" id="VFOR01000001">
    <property type="protein sequence ID" value="TQL62394.1"/>
    <property type="molecule type" value="Genomic_DNA"/>
</dbReference>
<name>A0A542ZPW2_9ACTN</name>
<comment type="caution">
    <text evidence="9">The sequence shown here is derived from an EMBL/GenBank/DDBJ whole genome shotgun (WGS) entry which is preliminary data.</text>
</comment>
<evidence type="ECO:0000256" key="2">
    <source>
        <dbReference type="ARBA" id="ARBA00010145"/>
    </source>
</evidence>
<evidence type="ECO:0000313" key="9">
    <source>
        <dbReference type="EMBL" id="TQL62394.1"/>
    </source>
</evidence>
<evidence type="ECO:0000256" key="8">
    <source>
        <dbReference type="SAM" id="Phobius"/>
    </source>
</evidence>
<dbReference type="InterPro" id="IPR004776">
    <property type="entry name" value="Mem_transp_PIN-like"/>
</dbReference>
<feature type="transmembrane region" description="Helical" evidence="8">
    <location>
        <begin position="6"/>
        <end position="26"/>
    </location>
</feature>
<keyword evidence="3" id="KW-0813">Transport</keyword>
<sequence>MALLNALFNVIVPVVLVAGTGAVLARRFTLDTQTISKISLQALTPALALHTLLTTEVSAGAMVQVSVAYTAVTLVGVVLGLVIGMGMGLPSEKRRAVMVTGAIGNTGNMGLPIALFALGQVGFDQSVLLFIASVVLGFIVFPLVYGSAGGMRSAVMKMIRMPVMWAMLLAVILRSLGWSLPQGVMSGVELLSQATLPMVLLALGIQLGATGRPRLTASVLVASGIRIFVMPVVAVGVGLLIGMHGIPLQSLVLASAMPSAVNAYLFAIEMKGDTRTVGDTVTVTTVMSFVTVALVTWMLPWIGTL</sequence>
<keyword evidence="7 8" id="KW-0472">Membrane</keyword>
<dbReference type="PANTHER" id="PTHR36838:SF1">
    <property type="entry name" value="SLR1864 PROTEIN"/>
    <property type="match status" value="1"/>
</dbReference>
<proteinExistence type="inferred from homology"/>
<keyword evidence="5 8" id="KW-0812">Transmembrane</keyword>
<gene>
    <name evidence="9" type="ORF">FB460_0168</name>
</gene>
<evidence type="ECO:0000256" key="7">
    <source>
        <dbReference type="ARBA" id="ARBA00023136"/>
    </source>
</evidence>
<dbReference type="Proteomes" id="UP000316196">
    <property type="component" value="Unassembled WGS sequence"/>
</dbReference>
<comment type="similarity">
    <text evidence="2">Belongs to the auxin efflux carrier (TC 2.A.69) family.</text>
</comment>
<dbReference type="Gene3D" id="1.20.1530.20">
    <property type="match status" value="1"/>
</dbReference>
<organism evidence="9 10">
    <name type="scientific">Propioniferax innocua</name>
    <dbReference type="NCBI Taxonomy" id="1753"/>
    <lineage>
        <taxon>Bacteria</taxon>
        <taxon>Bacillati</taxon>
        <taxon>Actinomycetota</taxon>
        <taxon>Actinomycetes</taxon>
        <taxon>Propionibacteriales</taxon>
        <taxon>Propionibacteriaceae</taxon>
        <taxon>Propioniferax</taxon>
    </lineage>
</organism>
<evidence type="ECO:0000256" key="3">
    <source>
        <dbReference type="ARBA" id="ARBA00022448"/>
    </source>
</evidence>
<keyword evidence="4" id="KW-1003">Cell membrane</keyword>
<feature type="transmembrane region" description="Helical" evidence="8">
    <location>
        <begin position="96"/>
        <end position="121"/>
    </location>
</feature>
<dbReference type="RefSeq" id="WP_211345772.1">
    <property type="nucleotide sequence ID" value="NZ_BAAAMD010000003.1"/>
</dbReference>
<comment type="subcellular location">
    <subcellularLocation>
        <location evidence="1">Cell membrane</location>
        <topology evidence="1">Multi-pass membrane protein</topology>
    </subcellularLocation>
</comment>
<evidence type="ECO:0008006" key="11">
    <source>
        <dbReference type="Google" id="ProtNLM"/>
    </source>
</evidence>
<reference evidence="9 10" key="1">
    <citation type="submission" date="2019-06" db="EMBL/GenBank/DDBJ databases">
        <title>Sequencing the genomes of 1000 actinobacteria strains.</title>
        <authorList>
            <person name="Klenk H.-P."/>
        </authorList>
    </citation>
    <scope>NUCLEOTIDE SEQUENCE [LARGE SCALE GENOMIC DNA]</scope>
    <source>
        <strain evidence="9 10">DSM 8251</strain>
    </source>
</reference>
<evidence type="ECO:0000256" key="6">
    <source>
        <dbReference type="ARBA" id="ARBA00022989"/>
    </source>
</evidence>
<accession>A0A542ZPW2</accession>
<evidence type="ECO:0000313" key="10">
    <source>
        <dbReference type="Proteomes" id="UP000316196"/>
    </source>
</evidence>
<evidence type="ECO:0000256" key="5">
    <source>
        <dbReference type="ARBA" id="ARBA00022692"/>
    </source>
</evidence>
<feature type="transmembrane region" description="Helical" evidence="8">
    <location>
        <begin position="248"/>
        <end position="268"/>
    </location>
</feature>
<dbReference type="PANTHER" id="PTHR36838">
    <property type="entry name" value="AUXIN EFFLUX CARRIER FAMILY PROTEIN"/>
    <property type="match status" value="1"/>
</dbReference>
<feature type="transmembrane region" description="Helical" evidence="8">
    <location>
        <begin position="67"/>
        <end position="89"/>
    </location>
</feature>
<feature type="transmembrane region" description="Helical" evidence="8">
    <location>
        <begin position="280"/>
        <end position="302"/>
    </location>
</feature>
<feature type="transmembrane region" description="Helical" evidence="8">
    <location>
        <begin position="190"/>
        <end position="207"/>
    </location>
</feature>
<feature type="transmembrane region" description="Helical" evidence="8">
    <location>
        <begin position="158"/>
        <end position="178"/>
    </location>
</feature>
<feature type="transmembrane region" description="Helical" evidence="8">
    <location>
        <begin position="127"/>
        <end position="146"/>
    </location>
</feature>
<evidence type="ECO:0000256" key="1">
    <source>
        <dbReference type="ARBA" id="ARBA00004651"/>
    </source>
</evidence>
<dbReference type="AlphaFoldDB" id="A0A542ZPW2"/>
<dbReference type="GO" id="GO:0055085">
    <property type="term" value="P:transmembrane transport"/>
    <property type="evidence" value="ECO:0007669"/>
    <property type="project" value="InterPro"/>
</dbReference>
<keyword evidence="6 8" id="KW-1133">Transmembrane helix</keyword>
<protein>
    <recommendedName>
        <fullName evidence="11">AEC family transporter</fullName>
    </recommendedName>
</protein>
<evidence type="ECO:0000256" key="4">
    <source>
        <dbReference type="ARBA" id="ARBA00022475"/>
    </source>
</evidence>
<keyword evidence="10" id="KW-1185">Reference proteome</keyword>
<feature type="transmembrane region" description="Helical" evidence="8">
    <location>
        <begin position="219"/>
        <end position="242"/>
    </location>
</feature>
<dbReference type="GO" id="GO:0005886">
    <property type="term" value="C:plasma membrane"/>
    <property type="evidence" value="ECO:0007669"/>
    <property type="project" value="UniProtKB-SubCell"/>
</dbReference>